<feature type="transmembrane region" description="Helical" evidence="6">
    <location>
        <begin position="100"/>
        <end position="126"/>
    </location>
</feature>
<feature type="transmembrane region" description="Helical" evidence="6">
    <location>
        <begin position="238"/>
        <end position="262"/>
    </location>
</feature>
<feature type="transmembrane region" description="Helical" evidence="6">
    <location>
        <begin position="622"/>
        <end position="648"/>
    </location>
</feature>
<feature type="transmembrane region" description="Helical" evidence="6">
    <location>
        <begin position="200"/>
        <end position="218"/>
    </location>
</feature>
<accession>A0ABV0F0I3</accession>
<evidence type="ECO:0000313" key="8">
    <source>
        <dbReference type="EMBL" id="MEO1781546.1"/>
    </source>
</evidence>
<feature type="transmembrane region" description="Helical" evidence="6">
    <location>
        <begin position="299"/>
        <end position="322"/>
    </location>
</feature>
<dbReference type="PIRSF" id="PIRSF018968">
    <property type="entry name" value="ABC_permease_BceB"/>
    <property type="match status" value="1"/>
</dbReference>
<dbReference type="InterPro" id="IPR027022">
    <property type="entry name" value="ABC_permease_BceB-typ"/>
</dbReference>
<reference evidence="9" key="1">
    <citation type="submission" date="2016-06" db="EMBL/GenBank/DDBJ databases">
        <title>Four novel species of enterococci isolated from chicken manure.</title>
        <authorList>
            <person name="Van Tyne D."/>
        </authorList>
    </citation>
    <scope>NUCLEOTIDE SEQUENCE [LARGE SCALE GENOMIC DNA]</scope>
    <source>
        <strain evidence="9">JM9A</strain>
    </source>
</reference>
<comment type="similarity">
    <text evidence="6">Belongs to the ABC-4 integral membrane protein family.</text>
</comment>
<keyword evidence="4 6" id="KW-1133">Transmembrane helix</keyword>
<dbReference type="PANTHER" id="PTHR46795:SF3">
    <property type="entry name" value="ABC TRANSPORTER PERMEASE"/>
    <property type="match status" value="1"/>
</dbReference>
<gene>
    <name evidence="8" type="ORF">BAU18_001131</name>
</gene>
<keyword evidence="9" id="KW-1185">Reference proteome</keyword>
<keyword evidence="6" id="KW-0813">Transport</keyword>
<reference evidence="8 9" key="2">
    <citation type="submission" date="2024-02" db="EMBL/GenBank/DDBJ databases">
        <title>The Genome Sequence of Enterococcus diestrammenae JM9A.</title>
        <authorList>
            <person name="Earl A."/>
            <person name="Manson A."/>
            <person name="Gilmore M."/>
            <person name="Sanders J."/>
            <person name="Shea T."/>
            <person name="Howe W."/>
            <person name="Livny J."/>
            <person name="Cuomo C."/>
            <person name="Neafsey D."/>
            <person name="Birren B."/>
        </authorList>
    </citation>
    <scope>NUCLEOTIDE SEQUENCE [LARGE SCALE GENOMIC DNA]</scope>
    <source>
        <strain evidence="8 9">JM9A</strain>
    </source>
</reference>
<feature type="domain" description="ABC3 transporter permease C-terminal" evidence="7">
    <location>
        <begin position="62"/>
        <end position="177"/>
    </location>
</feature>
<protein>
    <recommendedName>
        <fullName evidence="7">ABC3 transporter permease C-terminal domain-containing protein</fullName>
    </recommendedName>
</protein>
<dbReference type="Proteomes" id="UP001429357">
    <property type="component" value="Unassembled WGS sequence"/>
</dbReference>
<name>A0ABV0F0I3_9ENTE</name>
<evidence type="ECO:0000256" key="1">
    <source>
        <dbReference type="ARBA" id="ARBA00004651"/>
    </source>
</evidence>
<dbReference type="InterPro" id="IPR003838">
    <property type="entry name" value="ABC3_permease_C"/>
</dbReference>
<feature type="transmembrane region" description="Helical" evidence="6">
    <location>
        <begin position="146"/>
        <end position="167"/>
    </location>
</feature>
<comment type="caution">
    <text evidence="8">The sequence shown here is derived from an EMBL/GenBank/DDBJ whole genome shotgun (WGS) entry which is preliminary data.</text>
</comment>
<evidence type="ECO:0000256" key="4">
    <source>
        <dbReference type="ARBA" id="ARBA00022989"/>
    </source>
</evidence>
<evidence type="ECO:0000256" key="3">
    <source>
        <dbReference type="ARBA" id="ARBA00022692"/>
    </source>
</evidence>
<keyword evidence="5 6" id="KW-0472">Membrane</keyword>
<sequence>MLTKLFWRSFLKQYKDYTVYFICMTFAVMIYYSFAAMTRDQPLVQRAQPEIQISSVLSLGNLAMLLILIFFMLSANRFFVVKRYREMSLYQLFGLRKRRIMSQFVLENFAMNVAAFVTGILMGIIFSKLFAMILVKAMDLDLTSHFYLSLSSVYGTLLAFLLIYGGIACQNAWLIRRNQLQDLFGRRSQKILRKMRGSRWTGLLGVLGLACLLVGYWLSFFIREYIIAYISATDRYGIILWLPFLVLTLCVVGTYLFFRFTLPTFFRFLRRFRKHAYQHLRFYAYGNSPFQILSHWRSLAWATLATAAALTVIAGALSFVTIRSQVLRNSNPSDFQVRGEDTEKLANQLAQLGGKVTHTTTLHYKVTMAHTTRLFLRTDKSQQVQLYDLLTEEEYRAFAKQHPDLPAVQLKNDHEAVMFEYGYTTFRNTTTVDHRFTLPNLPTLEVKQFYPDLLGDTEMRYGMGVLVVTQKTYDQATGVVYPIAMVEAKLPAEKGWSLALNDTLPTSWGDEIYYQYSYANQKLSGQLSTDQNQLKGTSQSGQQSYNRLNLINRYQELRRLRRESGIFVYVAVFIGMTISVTTAGIMMLRLFSQLANETQNFQLLRKLGISRKAIRGIIHRQLAWVFAPPILLIVCHSSFAIHVWAQFIHSESYWLAYLFCVVMALMYVLAYGITSHFFIRAAESD</sequence>
<dbReference type="EMBL" id="MAEI02000001">
    <property type="protein sequence ID" value="MEO1781546.1"/>
    <property type="molecule type" value="Genomic_DNA"/>
</dbReference>
<evidence type="ECO:0000259" key="7">
    <source>
        <dbReference type="Pfam" id="PF02687"/>
    </source>
</evidence>
<evidence type="ECO:0000256" key="5">
    <source>
        <dbReference type="ARBA" id="ARBA00023136"/>
    </source>
</evidence>
<evidence type="ECO:0000313" key="9">
    <source>
        <dbReference type="Proteomes" id="UP001429357"/>
    </source>
</evidence>
<keyword evidence="2 6" id="KW-1003">Cell membrane</keyword>
<evidence type="ECO:0000256" key="2">
    <source>
        <dbReference type="ARBA" id="ARBA00022475"/>
    </source>
</evidence>
<feature type="transmembrane region" description="Helical" evidence="6">
    <location>
        <begin position="654"/>
        <end position="679"/>
    </location>
</feature>
<dbReference type="InterPro" id="IPR052536">
    <property type="entry name" value="ABC-4_Integral_Memb_Prot"/>
</dbReference>
<organism evidence="8 9">
    <name type="scientific">Enterococcus diestrammenae</name>
    <dbReference type="NCBI Taxonomy" id="1155073"/>
    <lineage>
        <taxon>Bacteria</taxon>
        <taxon>Bacillati</taxon>
        <taxon>Bacillota</taxon>
        <taxon>Bacilli</taxon>
        <taxon>Lactobacillales</taxon>
        <taxon>Enterococcaceae</taxon>
        <taxon>Enterococcus</taxon>
    </lineage>
</organism>
<feature type="transmembrane region" description="Helical" evidence="6">
    <location>
        <begin position="17"/>
        <end position="36"/>
    </location>
</feature>
<dbReference type="RefSeq" id="WP_161870078.1">
    <property type="nucleotide sequence ID" value="NZ_MAEI02000001.1"/>
</dbReference>
<keyword evidence="3 6" id="KW-0812">Transmembrane</keyword>
<evidence type="ECO:0000256" key="6">
    <source>
        <dbReference type="PIRNR" id="PIRNR018968"/>
    </source>
</evidence>
<dbReference type="PANTHER" id="PTHR46795">
    <property type="entry name" value="ABC TRANSPORTER PERMEASE-RELATED-RELATED"/>
    <property type="match status" value="1"/>
</dbReference>
<feature type="transmembrane region" description="Helical" evidence="6">
    <location>
        <begin position="566"/>
        <end position="591"/>
    </location>
</feature>
<proteinExistence type="inferred from homology"/>
<dbReference type="Pfam" id="PF02687">
    <property type="entry name" value="FtsX"/>
    <property type="match status" value="1"/>
</dbReference>
<comment type="subcellular location">
    <subcellularLocation>
        <location evidence="1 6">Cell membrane</location>
        <topology evidence="1 6">Multi-pass membrane protein</topology>
    </subcellularLocation>
</comment>
<feature type="transmembrane region" description="Helical" evidence="6">
    <location>
        <begin position="56"/>
        <end position="79"/>
    </location>
</feature>